<gene>
    <name evidence="2" type="ORF">AVDCRST_MAG47-2364</name>
</gene>
<protein>
    <submittedName>
        <fullName evidence="2">Uncharacterized protein</fullName>
    </submittedName>
</protein>
<proteinExistence type="predicted"/>
<feature type="non-terminal residue" evidence="2">
    <location>
        <position position="1"/>
    </location>
</feature>
<sequence>ELVLRGAGGRRDGRRGGRRDRPRWQHEGELRRPPGRARACRRTADRRRPAAGAIHDRAAGLPRRRGGRAAGPARGGARGARERRAPAPCRRRPAGM</sequence>
<feature type="compositionally biased region" description="Basic and acidic residues" evidence="1">
    <location>
        <begin position="42"/>
        <end position="58"/>
    </location>
</feature>
<dbReference type="AlphaFoldDB" id="A0A6J4NGB0"/>
<organism evidence="2">
    <name type="scientific">uncultured Nocardioidaceae bacterium</name>
    <dbReference type="NCBI Taxonomy" id="253824"/>
    <lineage>
        <taxon>Bacteria</taxon>
        <taxon>Bacillati</taxon>
        <taxon>Actinomycetota</taxon>
        <taxon>Actinomycetes</taxon>
        <taxon>Propionibacteriales</taxon>
        <taxon>Nocardioidaceae</taxon>
        <taxon>environmental samples</taxon>
    </lineage>
</organism>
<name>A0A6J4NGB0_9ACTN</name>
<reference evidence="2" key="1">
    <citation type="submission" date="2020-02" db="EMBL/GenBank/DDBJ databases">
        <authorList>
            <person name="Meier V. D."/>
        </authorList>
    </citation>
    <scope>NUCLEOTIDE SEQUENCE</scope>
    <source>
        <strain evidence="2">AVDCRST_MAG47</strain>
    </source>
</reference>
<accession>A0A6J4NGB0</accession>
<feature type="region of interest" description="Disordered" evidence="1">
    <location>
        <begin position="1"/>
        <end position="96"/>
    </location>
</feature>
<feature type="non-terminal residue" evidence="2">
    <location>
        <position position="96"/>
    </location>
</feature>
<evidence type="ECO:0000313" key="2">
    <source>
        <dbReference type="EMBL" id="CAA9383744.1"/>
    </source>
</evidence>
<evidence type="ECO:0000256" key="1">
    <source>
        <dbReference type="SAM" id="MobiDB-lite"/>
    </source>
</evidence>
<dbReference type="EMBL" id="CADCUK010000157">
    <property type="protein sequence ID" value="CAA9383744.1"/>
    <property type="molecule type" value="Genomic_DNA"/>
</dbReference>
<feature type="compositionally biased region" description="Basic and acidic residues" evidence="1">
    <location>
        <begin position="22"/>
        <end position="32"/>
    </location>
</feature>